<dbReference type="PANTHER" id="PTHR33119">
    <property type="entry name" value="IFI3P"/>
    <property type="match status" value="1"/>
</dbReference>
<organism evidence="2 3">
    <name type="scientific">Coemansia interrupta</name>
    <dbReference type="NCBI Taxonomy" id="1126814"/>
    <lineage>
        <taxon>Eukaryota</taxon>
        <taxon>Fungi</taxon>
        <taxon>Fungi incertae sedis</taxon>
        <taxon>Zoopagomycota</taxon>
        <taxon>Kickxellomycotina</taxon>
        <taxon>Kickxellomycetes</taxon>
        <taxon>Kickxellales</taxon>
        <taxon>Kickxellaceae</taxon>
        <taxon>Coemansia</taxon>
    </lineage>
</organism>
<sequence length="356" mass="41348">MYSYSIIKPENKFCWLPTEFDVAEDGKTTIMSYINNLHPIKHAAFYPTIANIFSKFVPLLEQVLTDIVHPRPEFKVDPADYEVYELLHPDYSDSDYDDKYEEWKRSYQDVELKPLPFVAPDRPKVPYSLCGRRLQAIVKMSNIVLTPEKPEYEGGTWHVEALENERIIATGIYYYDIDNITESNLAFRESIDPLTVSYEQHREDMIDADYDIFDENGITDSLLISQPLGQVEARNGRCIVFPNIYQHRVSGFKLADPAKPGHRKIFAFFFIDPSTRIPSTEIVPPQQQEWWNESFTKAGRLAELPDLVKESIFENVDFPISLKDANGIRLELMDERKANEMGEDSPFEPYFAYCEH</sequence>
<name>A0A9W8H988_9FUNG</name>
<dbReference type="EMBL" id="JANBUM010000389">
    <property type="protein sequence ID" value="KAJ2777797.1"/>
    <property type="molecule type" value="Genomic_DNA"/>
</dbReference>
<protein>
    <recommendedName>
        <fullName evidence="1">DUF4246 domain-containing protein</fullName>
    </recommendedName>
</protein>
<comment type="caution">
    <text evidence="2">The sequence shown here is derived from an EMBL/GenBank/DDBJ whole genome shotgun (WGS) entry which is preliminary data.</text>
</comment>
<dbReference type="InterPro" id="IPR025340">
    <property type="entry name" value="DUF4246"/>
</dbReference>
<gene>
    <name evidence="2" type="ORF">GGI15_004397</name>
</gene>
<dbReference type="PANTHER" id="PTHR33119:SF1">
    <property type="entry name" value="FE2OG DIOXYGENASE DOMAIN-CONTAINING PROTEIN"/>
    <property type="match status" value="1"/>
</dbReference>
<reference evidence="2" key="1">
    <citation type="submission" date="2022-07" db="EMBL/GenBank/DDBJ databases">
        <title>Phylogenomic reconstructions and comparative analyses of Kickxellomycotina fungi.</title>
        <authorList>
            <person name="Reynolds N.K."/>
            <person name="Stajich J.E."/>
            <person name="Barry K."/>
            <person name="Grigoriev I.V."/>
            <person name="Crous P."/>
            <person name="Smith M.E."/>
        </authorList>
    </citation>
    <scope>NUCLEOTIDE SEQUENCE</scope>
    <source>
        <strain evidence="2">BCRC 34489</strain>
    </source>
</reference>
<evidence type="ECO:0000313" key="2">
    <source>
        <dbReference type="EMBL" id="KAJ2777797.1"/>
    </source>
</evidence>
<dbReference type="AlphaFoldDB" id="A0A9W8H988"/>
<dbReference type="OrthoDB" id="415532at2759"/>
<dbReference type="InterPro" id="IPR049192">
    <property type="entry name" value="DUF4246_C"/>
</dbReference>
<accession>A0A9W8H988</accession>
<keyword evidence="3" id="KW-1185">Reference proteome</keyword>
<evidence type="ECO:0000259" key="1">
    <source>
        <dbReference type="Pfam" id="PF14033"/>
    </source>
</evidence>
<dbReference type="Pfam" id="PF14033">
    <property type="entry name" value="DUF4246"/>
    <property type="match status" value="1"/>
</dbReference>
<evidence type="ECO:0000313" key="3">
    <source>
        <dbReference type="Proteomes" id="UP001140172"/>
    </source>
</evidence>
<proteinExistence type="predicted"/>
<dbReference type="Proteomes" id="UP001140172">
    <property type="component" value="Unassembled WGS sequence"/>
</dbReference>
<feature type="domain" description="DUF4246" evidence="1">
    <location>
        <begin position="10"/>
        <end position="293"/>
    </location>
</feature>